<dbReference type="STRING" id="346185.AAY42_13840"/>
<dbReference type="EMBL" id="LCTZ01000002">
    <property type="protein sequence ID" value="KQC30848.1"/>
    <property type="molecule type" value="Genomic_DNA"/>
</dbReference>
<evidence type="ECO:0000313" key="2">
    <source>
        <dbReference type="EMBL" id="KQC30848.1"/>
    </source>
</evidence>
<protein>
    <recommendedName>
        <fullName evidence="1">ABM domain-containing protein</fullName>
    </recommendedName>
</protein>
<organism evidence="2 3">
    <name type="scientific">Flagellimonas eckloniae</name>
    <dbReference type="NCBI Taxonomy" id="346185"/>
    <lineage>
        <taxon>Bacteria</taxon>
        <taxon>Pseudomonadati</taxon>
        <taxon>Bacteroidota</taxon>
        <taxon>Flavobacteriia</taxon>
        <taxon>Flavobacteriales</taxon>
        <taxon>Flavobacteriaceae</taxon>
        <taxon>Flagellimonas</taxon>
    </lineage>
</organism>
<feature type="domain" description="ABM" evidence="1">
    <location>
        <begin position="4"/>
        <end position="68"/>
    </location>
</feature>
<dbReference type="InterPro" id="IPR007138">
    <property type="entry name" value="ABM_dom"/>
</dbReference>
<name>A0A0Q0XP68_9FLAO</name>
<reference evidence="2 3" key="1">
    <citation type="submission" date="2015-04" db="EMBL/GenBank/DDBJ databases">
        <title>Complete genome of flavobacterium.</title>
        <authorList>
            <person name="Kwon Y.M."/>
            <person name="Kim S.-J."/>
        </authorList>
    </citation>
    <scope>NUCLEOTIDE SEQUENCE [LARGE SCALE GENOMIC DNA]</scope>
    <source>
        <strain evidence="2 3">DK169</strain>
    </source>
</reference>
<dbReference type="RefSeq" id="WP_055396229.1">
    <property type="nucleotide sequence ID" value="NZ_LCTZ01000002.1"/>
</dbReference>
<dbReference type="Gene3D" id="3.30.70.100">
    <property type="match status" value="1"/>
</dbReference>
<dbReference type="Pfam" id="PF03992">
    <property type="entry name" value="ABM"/>
    <property type="match status" value="1"/>
</dbReference>
<proteinExistence type="predicted"/>
<gene>
    <name evidence="2" type="ORF">AAY42_13840</name>
</gene>
<evidence type="ECO:0000313" key="3">
    <source>
        <dbReference type="Proteomes" id="UP000050827"/>
    </source>
</evidence>
<dbReference type="InterPro" id="IPR011008">
    <property type="entry name" value="Dimeric_a/b-barrel"/>
</dbReference>
<dbReference type="Proteomes" id="UP000050827">
    <property type="component" value="Unassembled WGS sequence"/>
</dbReference>
<keyword evidence="3" id="KW-1185">Reference proteome</keyword>
<dbReference type="OrthoDB" id="6386691at2"/>
<sequence length="109" mass="12618">MKQISVINSIEVPEGFEEKAIEVRDIYIEYFKTKPGFVSSTFYRTINKENKFNFVNIVVWDSYESFQSVVNTGFKNEEGLNDDNMKVLGKGFPHPIKVSPGQFEIIRND</sequence>
<dbReference type="SUPFAM" id="SSF54909">
    <property type="entry name" value="Dimeric alpha+beta barrel"/>
    <property type="match status" value="1"/>
</dbReference>
<evidence type="ECO:0000259" key="1">
    <source>
        <dbReference type="Pfam" id="PF03992"/>
    </source>
</evidence>
<accession>A0A0Q0XP68</accession>
<dbReference type="AlphaFoldDB" id="A0A0Q0XP68"/>
<comment type="caution">
    <text evidence="2">The sequence shown here is derived from an EMBL/GenBank/DDBJ whole genome shotgun (WGS) entry which is preliminary data.</text>
</comment>